<sequence length="81" mass="9386">MRSKKVINLWKLLMKEEVYDKMQTAIEVPAGGITFEDAEYQKKIKLPNLTAKEEVYDKMQTAIKVPADGITFEDAEYQEKD</sequence>
<accession>A0AAV8Z4F9</accession>
<gene>
    <name evidence="1" type="ORF">NQ318_002040</name>
</gene>
<comment type="caution">
    <text evidence="1">The sequence shown here is derived from an EMBL/GenBank/DDBJ whole genome shotgun (WGS) entry which is preliminary data.</text>
</comment>
<dbReference type="Proteomes" id="UP001162162">
    <property type="component" value="Unassembled WGS sequence"/>
</dbReference>
<dbReference type="EMBL" id="JAPWTK010000020">
    <property type="protein sequence ID" value="KAJ8958034.1"/>
    <property type="molecule type" value="Genomic_DNA"/>
</dbReference>
<organism evidence="1 2">
    <name type="scientific">Aromia moschata</name>
    <dbReference type="NCBI Taxonomy" id="1265417"/>
    <lineage>
        <taxon>Eukaryota</taxon>
        <taxon>Metazoa</taxon>
        <taxon>Ecdysozoa</taxon>
        <taxon>Arthropoda</taxon>
        <taxon>Hexapoda</taxon>
        <taxon>Insecta</taxon>
        <taxon>Pterygota</taxon>
        <taxon>Neoptera</taxon>
        <taxon>Endopterygota</taxon>
        <taxon>Coleoptera</taxon>
        <taxon>Polyphaga</taxon>
        <taxon>Cucujiformia</taxon>
        <taxon>Chrysomeloidea</taxon>
        <taxon>Cerambycidae</taxon>
        <taxon>Cerambycinae</taxon>
        <taxon>Callichromatini</taxon>
        <taxon>Aromia</taxon>
    </lineage>
</organism>
<protein>
    <submittedName>
        <fullName evidence="1">Uncharacterized protein</fullName>
    </submittedName>
</protein>
<evidence type="ECO:0000313" key="1">
    <source>
        <dbReference type="EMBL" id="KAJ8958034.1"/>
    </source>
</evidence>
<dbReference type="AlphaFoldDB" id="A0AAV8Z4F9"/>
<name>A0AAV8Z4F9_9CUCU</name>
<evidence type="ECO:0000313" key="2">
    <source>
        <dbReference type="Proteomes" id="UP001162162"/>
    </source>
</evidence>
<keyword evidence="2" id="KW-1185">Reference proteome</keyword>
<proteinExistence type="predicted"/>
<reference evidence="1" key="1">
    <citation type="journal article" date="2023" name="Insect Mol. Biol.">
        <title>Genome sequencing provides insights into the evolution of gene families encoding plant cell wall-degrading enzymes in longhorned beetles.</title>
        <authorList>
            <person name="Shin N.R."/>
            <person name="Okamura Y."/>
            <person name="Kirsch R."/>
            <person name="Pauchet Y."/>
        </authorList>
    </citation>
    <scope>NUCLEOTIDE SEQUENCE</scope>
    <source>
        <strain evidence="1">AMC_N1</strain>
    </source>
</reference>